<accession>A0ABR1ITL2</accession>
<name>A0ABR1ITL2_9AGAR</name>
<comment type="caution">
    <text evidence="2">The sequence shown here is derived from an EMBL/GenBank/DDBJ whole genome shotgun (WGS) entry which is preliminary data.</text>
</comment>
<feature type="region of interest" description="Disordered" evidence="1">
    <location>
        <begin position="901"/>
        <end position="952"/>
    </location>
</feature>
<proteinExistence type="predicted"/>
<protein>
    <recommendedName>
        <fullName evidence="4">CxC1-like cysteine cluster associated with KDZ transposases domain-containing protein</fullName>
    </recommendedName>
</protein>
<dbReference type="Proteomes" id="UP001498398">
    <property type="component" value="Unassembled WGS sequence"/>
</dbReference>
<dbReference type="PANTHER" id="PTHR33096:SF1">
    <property type="entry name" value="CXC1-LIKE CYSTEINE CLUSTER ASSOCIATED WITH KDZ TRANSPOSASES DOMAIN-CONTAINING PROTEIN"/>
    <property type="match status" value="1"/>
</dbReference>
<feature type="compositionally biased region" description="Acidic residues" evidence="1">
    <location>
        <begin position="64"/>
        <end position="74"/>
    </location>
</feature>
<gene>
    <name evidence="2" type="ORF">VKT23_018416</name>
</gene>
<sequence length="952" mass="108653">MKAFKGAKALRPQRVAVPSETRFNPYVRAKTLTVKQIQAAKAQSAAEALTRNHDDLQDNGFAVDTDEGGWDDDEMEISNSASLAKEILNGEKEVNISHEGGETYELFESLSHGHKRRHKDYRTRFDRTERRNLAFAAYLESMTKSYMDWSLGVNAGGNLGKDMLLKDAPEGWLSHTLRIVDMFSCDRLSIYVDPANVLASLVAQGLYPCSPLRPSVVVTTRTLEHYRVLYLRCPRVTVQPFVKALCDLHGVPYQPYLREQFSICFDLYLSILNRTKSVVRKSLGHDGSNWRLENACPACLYKVAGEKQLKFSLMGCMDGGDSLKRVARRALGVDEEGNMVSGTGPSQERQDSRIGGGDYYLTREEVDRWAKGIAKEILAELAEEDTPCSPRWKNMNEKLTASMWGVFEETGVFLCLCRHGFVLLIEDMVRSGEQAKYALAIVDRLIEVLGEDLAIGYDIGCGFKTTIARSALGAKAKEKRFTSLVGTFHGHAHCRLCQTDHLGTYVEGNGLEDSEGCERFFSKSNALASSVRYASVFHRRQAIAAYAEHTDDFETYANLPNFLLQNYKQALEIRNGLPTLLQSMQALNIDSVNRFPEWLAEERQYLMDLKKGKVPEEETLKMEYFRRLVDLEEAEKILRDTNNAWLLIDAGPSYEATARNTRKLETKRRQAAEVRDDMKAHCHLLEQKLGISARWQSGTNEWEETKALTEMAKYQKCVDKLESLIVARLFELTKMNMSQTGYKLRKHIGQALKTRSQAIRTALDNYNKAALALKPPRPQLDWDTVIDCCFLSDFDILRDTRQDVRQKRWSEPAVRVVMDKYFKYLRAGEEIERLDVEITRLVTYLYDEDEFLLQKIEEHLPTNPALANQIRIYHERRGRFWDKHWKTLRKIAKLPGFSGSLQRGRGKLSPTKCYRNPRTVSSNNDNDSDGSEEEQEEEEDAVNILEITQDRA</sequence>
<dbReference type="PANTHER" id="PTHR33096">
    <property type="entry name" value="CXC2 DOMAIN-CONTAINING PROTEIN"/>
    <property type="match status" value="1"/>
</dbReference>
<evidence type="ECO:0000313" key="3">
    <source>
        <dbReference type="Proteomes" id="UP001498398"/>
    </source>
</evidence>
<reference evidence="2 3" key="1">
    <citation type="submission" date="2024-01" db="EMBL/GenBank/DDBJ databases">
        <title>A draft genome for the cacao thread blight pathogen Marasmiellus scandens.</title>
        <authorList>
            <person name="Baruah I.K."/>
            <person name="Leung J."/>
            <person name="Bukari Y."/>
            <person name="Amoako-Attah I."/>
            <person name="Meinhardt L.W."/>
            <person name="Bailey B.A."/>
            <person name="Cohen S.P."/>
        </authorList>
    </citation>
    <scope>NUCLEOTIDE SEQUENCE [LARGE SCALE GENOMIC DNA]</scope>
    <source>
        <strain evidence="2 3">GH-19</strain>
    </source>
</reference>
<dbReference type="EMBL" id="JBANRG010000083">
    <property type="protein sequence ID" value="KAK7437700.1"/>
    <property type="molecule type" value="Genomic_DNA"/>
</dbReference>
<organism evidence="2 3">
    <name type="scientific">Marasmiellus scandens</name>
    <dbReference type="NCBI Taxonomy" id="2682957"/>
    <lineage>
        <taxon>Eukaryota</taxon>
        <taxon>Fungi</taxon>
        <taxon>Dikarya</taxon>
        <taxon>Basidiomycota</taxon>
        <taxon>Agaricomycotina</taxon>
        <taxon>Agaricomycetes</taxon>
        <taxon>Agaricomycetidae</taxon>
        <taxon>Agaricales</taxon>
        <taxon>Marasmiineae</taxon>
        <taxon>Omphalotaceae</taxon>
        <taxon>Marasmiellus</taxon>
    </lineage>
</organism>
<evidence type="ECO:0000313" key="2">
    <source>
        <dbReference type="EMBL" id="KAK7437700.1"/>
    </source>
</evidence>
<dbReference type="InterPro" id="IPR040521">
    <property type="entry name" value="KDZ"/>
</dbReference>
<feature type="compositionally biased region" description="Acidic residues" evidence="1">
    <location>
        <begin position="926"/>
        <end position="941"/>
    </location>
</feature>
<evidence type="ECO:0008006" key="4">
    <source>
        <dbReference type="Google" id="ProtNLM"/>
    </source>
</evidence>
<feature type="region of interest" description="Disordered" evidence="1">
    <location>
        <begin position="51"/>
        <end position="74"/>
    </location>
</feature>
<evidence type="ECO:0000256" key="1">
    <source>
        <dbReference type="SAM" id="MobiDB-lite"/>
    </source>
</evidence>
<dbReference type="Pfam" id="PF18758">
    <property type="entry name" value="KDZ"/>
    <property type="match status" value="1"/>
</dbReference>
<keyword evidence="3" id="KW-1185">Reference proteome</keyword>